<dbReference type="Pfam" id="PF00519">
    <property type="entry name" value="PPV_E1_C"/>
    <property type="match status" value="1"/>
</dbReference>
<evidence type="ECO:0000256" key="3">
    <source>
        <dbReference type="ARBA" id="ARBA00093297"/>
    </source>
</evidence>
<dbReference type="Gene3D" id="3.40.50.300">
    <property type="entry name" value="P-loop containing nucleotide triphosphate hydrolases"/>
    <property type="match status" value="1"/>
</dbReference>
<accession>A0A6F9F5I2</accession>
<dbReference type="PROSITE" id="PS51206">
    <property type="entry name" value="SF3_HELICASE_1"/>
    <property type="match status" value="1"/>
</dbReference>
<sequence>MKQATGLEFGEEDVRLKKKLNMQGSDMTDAFIRLCNYAERHEVPNNVSSLNYAFETMPRSAPEFQCLSKLRQCAGSYKSFIETTQWMLTQRRLLCIPGLKNPKVFAQCCFWGHLFQCYKDFCVSEAMPLFWGADFHEFDGALKNWFKNDILTSQTLTEKILVSNRIQPTAFVNAVLGAVVHGTRRQRTLMLFSRKHRCGKSVIANALKELFDGVRITLEDKGSREFVLSAAVGAGLVVCEDPSESALNFMVRGMRAHMDGDEVPVNKKHQAITHSPYPPIIITSNICNTTQALGSRCRTFVFEKTMGEVFGSQIVNSIPPTDIVRLLAKYTFIPMCNSIYNDHAPLANNTSLTQCVDDTLLGHSPWCKFMNYFTRMSKRVTADGTTVEVEGVQEEVFSIERIQPQNCGVFCTKEAIEMAKLFLLTKHQCLHRGDLTGLKVLKDKTKEAYEITAFYDTVMVTMSGIMHRLLAEFENDFVKGKDSNVDLFVTPATSVTSVQYYNSQRNVWDYAKAVNNAFSCTEFELRDGNDAQTRTLYHKHLLDCLFSFLETHGVTGPRNSQGHFTMPLNLTLHDLYLRATGALLLSHSELGEDTGRLPEEQFG</sequence>
<feature type="domain" description="SF3 helicase" evidence="4">
    <location>
        <begin position="167"/>
        <end position="315"/>
    </location>
</feature>
<dbReference type="GO" id="GO:0003678">
    <property type="term" value="F:DNA helicase activity"/>
    <property type="evidence" value="ECO:0007669"/>
    <property type="project" value="InterPro"/>
</dbReference>
<evidence type="ECO:0000259" key="4">
    <source>
        <dbReference type="PROSITE" id="PS51206"/>
    </source>
</evidence>
<keyword evidence="1" id="KW-0547">Nucleotide-binding</keyword>
<reference evidence="5" key="1">
    <citation type="journal article" date="2020" name="J. ISSAAS">
        <title>Identification of Adomavirus Virion Proteins.</title>
        <authorList>
            <person name="Welch N.L."/>
            <person name="Tisza M.J."/>
            <person name="Starrett G.J."/>
            <person name="Belford A.K."/>
            <person name="Pastrana D.V."/>
            <person name="Pang Y.-Y.S."/>
            <person name="Schiller J.T."/>
            <person name="An P."/>
            <person name="Cantolupo P.G."/>
            <person name="Pipas J.M."/>
            <person name="Koda S."/>
            <person name="Subramaniam K."/>
            <person name="Waltzek T.B."/>
            <person name="Bian C."/>
            <person name="Shi Q."/>
            <person name="Ruan Z."/>
            <person name="Ng T.F.F."/>
            <person name="Buck C.B."/>
        </authorList>
    </citation>
    <scope>NUCLEOTIDE SEQUENCE</scope>
    <source>
        <strain evidence="5">6100</strain>
    </source>
</reference>
<comment type="function">
    <text evidence="3">ATP-dependent DNA 3'-5' helicase required for initiation of viral DNA replication. It forms a complex with the viral E2 protein. The E1-E2 complex binds to the replication origin which contains binding sites for both proteins. During the initial step, a dimer of E1 interacts with a dimer of protein E2 leading to a complex that binds the viral origin of replication with high specificity. Then, a second dimer of E1 displaces the E2 dimer in an ATP-dependent manner to form the E1 tetramer. Following this, two E1 monomers are added to each half of the site, which results in the formation of two E1 trimers on the viral ori. Subsequently, two hexamers will be created. The double hexamer acts as a bi-directional helicase machinery and unwinds the viral DNA and then recruits the host DNA polymerase to start replication.</text>
</comment>
<dbReference type="GO" id="GO:0005524">
    <property type="term" value="F:ATP binding"/>
    <property type="evidence" value="ECO:0007669"/>
    <property type="project" value="UniProtKB-KW"/>
</dbReference>
<organism evidence="5">
    <name type="scientific">Blueface angelfish adomavirus</name>
    <dbReference type="NCBI Taxonomy" id="2609871"/>
    <lineage>
        <taxon>Viruses</taxon>
        <taxon>Adomaviruses</taxon>
    </lineage>
</organism>
<keyword evidence="2" id="KW-0067">ATP-binding</keyword>
<dbReference type="InterPro" id="IPR027417">
    <property type="entry name" value="P-loop_NTPase"/>
</dbReference>
<proteinExistence type="predicted"/>
<dbReference type="EMBL" id="BK011013">
    <property type="protein sequence ID" value="DAC81135.1"/>
    <property type="molecule type" value="Genomic_DNA"/>
</dbReference>
<evidence type="ECO:0000313" key="5">
    <source>
        <dbReference type="EMBL" id="DAC81135.1"/>
    </source>
</evidence>
<name>A0A6F9F5I2_9VIRU</name>
<evidence type="ECO:0000256" key="1">
    <source>
        <dbReference type="ARBA" id="ARBA00022741"/>
    </source>
</evidence>
<dbReference type="GO" id="GO:0006260">
    <property type="term" value="P:DNA replication"/>
    <property type="evidence" value="ECO:0007669"/>
    <property type="project" value="InterPro"/>
</dbReference>
<evidence type="ECO:0000256" key="2">
    <source>
        <dbReference type="ARBA" id="ARBA00022840"/>
    </source>
</evidence>
<dbReference type="SUPFAM" id="SSF52540">
    <property type="entry name" value="P-loop containing nucleoside triphosphate hydrolases"/>
    <property type="match status" value="1"/>
</dbReference>
<dbReference type="GO" id="GO:0003677">
    <property type="term" value="F:DNA binding"/>
    <property type="evidence" value="ECO:0007669"/>
    <property type="project" value="InterPro"/>
</dbReference>
<dbReference type="InterPro" id="IPR014015">
    <property type="entry name" value="Helicase_SF3_DNA-vir"/>
</dbReference>
<dbReference type="InterPro" id="IPR001177">
    <property type="entry name" value="PPV_DNA_helicase_E1_C"/>
</dbReference>
<protein>
    <submittedName>
        <fullName evidence="5">EO1</fullName>
    </submittedName>
</protein>